<evidence type="ECO:0000256" key="4">
    <source>
        <dbReference type="ARBA" id="ARBA00023136"/>
    </source>
</evidence>
<keyword evidence="2 6" id="KW-0812">Transmembrane</keyword>
<dbReference type="Proteomes" id="UP001626550">
    <property type="component" value="Unassembled WGS sequence"/>
</dbReference>
<gene>
    <name evidence="7" type="ORF">Ciccas_011287</name>
</gene>
<protein>
    <recommendedName>
        <fullName evidence="9">Tetraspanin</fullName>
    </recommendedName>
</protein>
<feature type="transmembrane region" description="Helical" evidence="6">
    <location>
        <begin position="6"/>
        <end position="23"/>
    </location>
</feature>
<dbReference type="GO" id="GO:0016020">
    <property type="term" value="C:membrane"/>
    <property type="evidence" value="ECO:0007669"/>
    <property type="project" value="UniProtKB-SubCell"/>
</dbReference>
<feature type="region of interest" description="Disordered" evidence="5">
    <location>
        <begin position="157"/>
        <end position="197"/>
    </location>
</feature>
<evidence type="ECO:0000313" key="8">
    <source>
        <dbReference type="Proteomes" id="UP001626550"/>
    </source>
</evidence>
<keyword evidence="8" id="KW-1185">Reference proteome</keyword>
<sequence>MVKMAFVFSVVSGIVFISGMIYLEVRSLFSAVEMVTGFVGPAFMSICTFVSMKEVMSNCQGSFGYRKRPNLMRIMTELILLSLELSFLMGNLIFRTQMMASCAETLQLGIRTSLLTGSTGWMDQIQQDFHCCGITSANDWKQFTSVPQSCCPFSNCTTSNTSPTPAPSNPGLPPLPPLPSFGTATNPAPRKSEAGNFPEFDATEYEAEVDMPAMDVTEEEPEIEVSQNANSTKPEPAKAGVEMTQNNNSRPPFLRLPPLPSSPKKGSRPPPLPPLPVFTTPRPGGLDESNVFKDGCERKILERYKYLSRDLLVPASVLFGLQLSSILLLFLRSVFESQI</sequence>
<keyword evidence="3 6" id="KW-1133">Transmembrane helix</keyword>
<keyword evidence="4 6" id="KW-0472">Membrane</keyword>
<evidence type="ECO:0000256" key="1">
    <source>
        <dbReference type="ARBA" id="ARBA00004141"/>
    </source>
</evidence>
<dbReference type="CDD" id="cd03127">
    <property type="entry name" value="tetraspanin_LEL"/>
    <property type="match status" value="1"/>
</dbReference>
<feature type="compositionally biased region" description="Pro residues" evidence="5">
    <location>
        <begin position="164"/>
        <end position="179"/>
    </location>
</feature>
<dbReference type="Gene3D" id="1.10.1450.10">
    <property type="entry name" value="Tetraspanin"/>
    <property type="match status" value="1"/>
</dbReference>
<feature type="transmembrane region" description="Helical" evidence="6">
    <location>
        <begin position="311"/>
        <end position="331"/>
    </location>
</feature>
<feature type="region of interest" description="Disordered" evidence="5">
    <location>
        <begin position="218"/>
        <end position="289"/>
    </location>
</feature>
<dbReference type="Pfam" id="PF00335">
    <property type="entry name" value="Tetraspanin"/>
    <property type="match status" value="1"/>
</dbReference>
<feature type="transmembrane region" description="Helical" evidence="6">
    <location>
        <begin position="72"/>
        <end position="94"/>
    </location>
</feature>
<dbReference type="EMBL" id="JBJKFK010003193">
    <property type="protein sequence ID" value="KAL3310153.1"/>
    <property type="molecule type" value="Genomic_DNA"/>
</dbReference>
<name>A0ABD2PSV9_9PLAT</name>
<proteinExistence type="predicted"/>
<evidence type="ECO:0000256" key="5">
    <source>
        <dbReference type="SAM" id="MobiDB-lite"/>
    </source>
</evidence>
<dbReference type="AlphaFoldDB" id="A0ABD2PSV9"/>
<dbReference type="InterPro" id="IPR008952">
    <property type="entry name" value="Tetraspanin_EC2_sf"/>
</dbReference>
<evidence type="ECO:0008006" key="9">
    <source>
        <dbReference type="Google" id="ProtNLM"/>
    </source>
</evidence>
<comment type="subcellular location">
    <subcellularLocation>
        <location evidence="1">Membrane</location>
        <topology evidence="1">Multi-pass membrane protein</topology>
    </subcellularLocation>
</comment>
<reference evidence="7 8" key="1">
    <citation type="submission" date="2024-11" db="EMBL/GenBank/DDBJ databases">
        <title>Adaptive evolution of stress response genes in parasites aligns with host niche diversity.</title>
        <authorList>
            <person name="Hahn C."/>
            <person name="Resl P."/>
        </authorList>
    </citation>
    <scope>NUCLEOTIDE SEQUENCE [LARGE SCALE GENOMIC DNA]</scope>
    <source>
        <strain evidence="7">EGGRZ-B1_66</strain>
        <tissue evidence="7">Body</tissue>
    </source>
</reference>
<dbReference type="InterPro" id="IPR018499">
    <property type="entry name" value="Tetraspanin/Peripherin"/>
</dbReference>
<evidence type="ECO:0000256" key="2">
    <source>
        <dbReference type="ARBA" id="ARBA00022692"/>
    </source>
</evidence>
<evidence type="ECO:0000256" key="6">
    <source>
        <dbReference type="SAM" id="Phobius"/>
    </source>
</evidence>
<dbReference type="SUPFAM" id="SSF48652">
    <property type="entry name" value="Tetraspanin"/>
    <property type="match status" value="1"/>
</dbReference>
<comment type="caution">
    <text evidence="7">The sequence shown here is derived from an EMBL/GenBank/DDBJ whole genome shotgun (WGS) entry which is preliminary data.</text>
</comment>
<accession>A0ABD2PSV9</accession>
<evidence type="ECO:0000256" key="3">
    <source>
        <dbReference type="ARBA" id="ARBA00022989"/>
    </source>
</evidence>
<organism evidence="7 8">
    <name type="scientific">Cichlidogyrus casuarinus</name>
    <dbReference type="NCBI Taxonomy" id="1844966"/>
    <lineage>
        <taxon>Eukaryota</taxon>
        <taxon>Metazoa</taxon>
        <taxon>Spiralia</taxon>
        <taxon>Lophotrochozoa</taxon>
        <taxon>Platyhelminthes</taxon>
        <taxon>Monogenea</taxon>
        <taxon>Monopisthocotylea</taxon>
        <taxon>Dactylogyridea</taxon>
        <taxon>Ancyrocephalidae</taxon>
        <taxon>Cichlidogyrus</taxon>
    </lineage>
</organism>
<evidence type="ECO:0000313" key="7">
    <source>
        <dbReference type="EMBL" id="KAL3310153.1"/>
    </source>
</evidence>
<feature type="transmembrane region" description="Helical" evidence="6">
    <location>
        <begin position="35"/>
        <end position="52"/>
    </location>
</feature>